<comment type="caution">
    <text evidence="3">The sequence shown here is derived from an EMBL/GenBank/DDBJ whole genome shotgun (WGS) entry which is preliminary data.</text>
</comment>
<keyword evidence="3" id="KW-0560">Oxidoreductase</keyword>
<dbReference type="RefSeq" id="WP_170035023.1">
    <property type="nucleotide sequence ID" value="NZ_JABDTL010000001.1"/>
</dbReference>
<proteinExistence type="predicted"/>
<gene>
    <name evidence="3" type="ORF">HNQ61_005587</name>
</gene>
<reference evidence="3 4" key="1">
    <citation type="submission" date="2020-08" db="EMBL/GenBank/DDBJ databases">
        <title>Genomic Encyclopedia of Type Strains, Phase IV (KMG-IV): sequencing the most valuable type-strain genomes for metagenomic binning, comparative biology and taxonomic classification.</title>
        <authorList>
            <person name="Goeker M."/>
        </authorList>
    </citation>
    <scope>NUCLEOTIDE SEQUENCE [LARGE SCALE GENOMIC DNA]</scope>
    <source>
        <strain evidence="3 4">DSM 29007</strain>
    </source>
</reference>
<dbReference type="GO" id="GO:0016491">
    <property type="term" value="F:oxidoreductase activity"/>
    <property type="evidence" value="ECO:0007669"/>
    <property type="project" value="UniProtKB-KW"/>
</dbReference>
<feature type="domain" description="NAD-dependent epimerase/dehydratase" evidence="1">
    <location>
        <begin position="3"/>
        <end position="200"/>
    </location>
</feature>
<dbReference type="GO" id="GO:0044877">
    <property type="term" value="F:protein-containing complex binding"/>
    <property type="evidence" value="ECO:0007669"/>
    <property type="project" value="TreeGrafter"/>
</dbReference>
<dbReference type="InterPro" id="IPR001509">
    <property type="entry name" value="Epimerase_deHydtase"/>
</dbReference>
<evidence type="ECO:0000259" key="1">
    <source>
        <dbReference type="Pfam" id="PF01370"/>
    </source>
</evidence>
<dbReference type="Proteomes" id="UP000582837">
    <property type="component" value="Unassembled WGS sequence"/>
</dbReference>
<sequence>MKVLVTGGTGVVGRAAVNELLKAGHTVRLLSRGAEQDAKQWAEGVEAHAGSVSSDEAVLGAANDCDAVLHVAGIVAEEPPEVTFQAVNVDGTRRLAREAKRAGVRRFVYVSSLGAEGGQSGYHKSKYQAELAVREVAPDGWLIVRPGNVYGPGDEVISLLLKMVRTLPAIPLVGTGEQPFQPVWVDDLGLALARAVEREDLRETVIDIAGTETTSMRGLIELMGNVTELHPVLIPVPEFLARMGTHALDVAGVGFPIKPDQLTMLEEGNLIPEGGVNGLTEIFGVTPTRLAEGIGKLADTLPESLPSEGTGQLHRQRYWADIGGSQLTADELFRTVQGEFYSLAPEPLMKVGVEPGTETAIQEGATLTLSIPMRGHIQVRCVEVRDNTITLVTLEGHPLTGAIRFDVTEQGPGMLRFEVRSFTRSAGLIDLIGMRTVGKVAQRATWRSVVDAVVDRSGGTAVDGVKEEEDTLEGQAAKDVEDWVEKVVMDFRRSQSPAQGEGTSNG</sequence>
<evidence type="ECO:0000259" key="2">
    <source>
        <dbReference type="Pfam" id="PF09348"/>
    </source>
</evidence>
<protein>
    <submittedName>
        <fullName evidence="3">NADH dehydrogenase</fullName>
        <ecNumber evidence="3">1.6.99.3</ecNumber>
    </submittedName>
</protein>
<dbReference type="CDD" id="cd05271">
    <property type="entry name" value="NDUFA9_like_SDR_a"/>
    <property type="match status" value="1"/>
</dbReference>
<organism evidence="3 4">
    <name type="scientific">Longimicrobium terrae</name>
    <dbReference type="NCBI Taxonomy" id="1639882"/>
    <lineage>
        <taxon>Bacteria</taxon>
        <taxon>Pseudomonadati</taxon>
        <taxon>Gemmatimonadota</taxon>
        <taxon>Longimicrobiia</taxon>
        <taxon>Longimicrobiales</taxon>
        <taxon>Longimicrobiaceae</taxon>
        <taxon>Longimicrobium</taxon>
    </lineage>
</organism>
<dbReference type="Gene3D" id="3.40.50.720">
    <property type="entry name" value="NAD(P)-binding Rossmann-like Domain"/>
    <property type="match status" value="1"/>
</dbReference>
<dbReference type="InterPro" id="IPR036291">
    <property type="entry name" value="NAD(P)-bd_dom_sf"/>
</dbReference>
<dbReference type="SUPFAM" id="SSF51735">
    <property type="entry name" value="NAD(P)-binding Rossmann-fold domains"/>
    <property type="match status" value="1"/>
</dbReference>
<dbReference type="Pfam" id="PF09348">
    <property type="entry name" value="DUF1990"/>
    <property type="match status" value="1"/>
</dbReference>
<dbReference type="EMBL" id="JACHIA010000033">
    <property type="protein sequence ID" value="MBB6073906.1"/>
    <property type="molecule type" value="Genomic_DNA"/>
</dbReference>
<accession>A0A841H7U0</accession>
<evidence type="ECO:0000313" key="4">
    <source>
        <dbReference type="Proteomes" id="UP000582837"/>
    </source>
</evidence>
<dbReference type="AlphaFoldDB" id="A0A841H7U0"/>
<dbReference type="InterPro" id="IPR051207">
    <property type="entry name" value="ComplexI_NDUFA9_subunit"/>
</dbReference>
<dbReference type="Pfam" id="PF01370">
    <property type="entry name" value="Epimerase"/>
    <property type="match status" value="1"/>
</dbReference>
<keyword evidence="4" id="KW-1185">Reference proteome</keyword>
<name>A0A841H7U0_9BACT</name>
<dbReference type="EC" id="1.6.99.3" evidence="3"/>
<evidence type="ECO:0000313" key="3">
    <source>
        <dbReference type="EMBL" id="MBB6073906.1"/>
    </source>
</evidence>
<dbReference type="InterPro" id="IPR018960">
    <property type="entry name" value="DUF1990"/>
</dbReference>
<feature type="domain" description="DUF1990" evidence="2">
    <location>
        <begin position="314"/>
        <end position="449"/>
    </location>
</feature>
<dbReference type="PANTHER" id="PTHR12126">
    <property type="entry name" value="NADH-UBIQUINONE OXIDOREDUCTASE 39 KDA SUBUNIT-RELATED"/>
    <property type="match status" value="1"/>
</dbReference>
<dbReference type="PANTHER" id="PTHR12126:SF11">
    <property type="entry name" value="NADH DEHYDROGENASE [UBIQUINONE] 1 ALPHA SUBCOMPLEX SUBUNIT 9, MITOCHONDRIAL"/>
    <property type="match status" value="1"/>
</dbReference>